<evidence type="ECO:0000256" key="1">
    <source>
        <dbReference type="SAM" id="MobiDB-lite"/>
    </source>
</evidence>
<comment type="caution">
    <text evidence="2">The sequence shown here is derived from an EMBL/GenBank/DDBJ whole genome shotgun (WGS) entry which is preliminary data.</text>
</comment>
<dbReference type="Proteomes" id="UP000712281">
    <property type="component" value="Unassembled WGS sequence"/>
</dbReference>
<dbReference type="AlphaFoldDB" id="A0A8S9HBZ0"/>
<name>A0A8S9HBZ0_BRACR</name>
<proteinExistence type="predicted"/>
<reference evidence="2" key="1">
    <citation type="submission" date="2019-12" db="EMBL/GenBank/DDBJ databases">
        <title>Genome sequencing and annotation of Brassica cretica.</title>
        <authorList>
            <person name="Studholme D.J."/>
            <person name="Sarris P.F."/>
        </authorList>
    </citation>
    <scope>NUCLEOTIDE SEQUENCE</scope>
    <source>
        <strain evidence="2">PFS-001/15</strain>
        <tissue evidence="2">Leaf</tissue>
    </source>
</reference>
<organism evidence="2 3">
    <name type="scientific">Brassica cretica</name>
    <name type="common">Mustard</name>
    <dbReference type="NCBI Taxonomy" id="69181"/>
    <lineage>
        <taxon>Eukaryota</taxon>
        <taxon>Viridiplantae</taxon>
        <taxon>Streptophyta</taxon>
        <taxon>Embryophyta</taxon>
        <taxon>Tracheophyta</taxon>
        <taxon>Spermatophyta</taxon>
        <taxon>Magnoliopsida</taxon>
        <taxon>eudicotyledons</taxon>
        <taxon>Gunneridae</taxon>
        <taxon>Pentapetalae</taxon>
        <taxon>rosids</taxon>
        <taxon>malvids</taxon>
        <taxon>Brassicales</taxon>
        <taxon>Brassicaceae</taxon>
        <taxon>Brassiceae</taxon>
        <taxon>Brassica</taxon>
    </lineage>
</organism>
<feature type="region of interest" description="Disordered" evidence="1">
    <location>
        <begin position="55"/>
        <end position="76"/>
    </location>
</feature>
<evidence type="ECO:0000313" key="2">
    <source>
        <dbReference type="EMBL" id="KAF2555553.1"/>
    </source>
</evidence>
<sequence>MGLMRSKRLIYALNSTPRSQIFAKNSNGTRPTILLRHQNRLSRINDILQIYAQGSTAPKPSDRPGLTRNVWSDLFT</sequence>
<gene>
    <name evidence="2" type="ORF">F2Q68_00015080</name>
</gene>
<evidence type="ECO:0000313" key="3">
    <source>
        <dbReference type="Proteomes" id="UP000712281"/>
    </source>
</evidence>
<dbReference type="EMBL" id="QGKW02001940">
    <property type="protein sequence ID" value="KAF2555553.1"/>
    <property type="molecule type" value="Genomic_DNA"/>
</dbReference>
<accession>A0A8S9HBZ0</accession>
<protein>
    <submittedName>
        <fullName evidence="2">Uncharacterized protein</fullName>
    </submittedName>
</protein>